<evidence type="ECO:0000256" key="6">
    <source>
        <dbReference type="SAM" id="MobiDB-lite"/>
    </source>
</evidence>
<dbReference type="EMBL" id="CM000767">
    <property type="protein sequence ID" value="KXG23110.1"/>
    <property type="molecule type" value="Genomic_DNA"/>
</dbReference>
<evidence type="ECO:0000256" key="3">
    <source>
        <dbReference type="ARBA" id="ARBA00022603"/>
    </source>
</evidence>
<dbReference type="Gene3D" id="3.40.50.150">
    <property type="entry name" value="Vaccinia Virus protein VP39"/>
    <property type="match status" value="1"/>
</dbReference>
<dbReference type="InterPro" id="IPR004159">
    <property type="entry name" value="Put_SAM_MeTrfase"/>
</dbReference>
<sequence length="1088" mass="116130">MPLFERDRYQRLDGGGGAGAGAARRPPTSSSFCSSATIVVFVALCLVAAWMMASSNNIAVTVTPENTSSAKDQDGSVDVAQQASDQVADTGRKDGVAGGEGVDAGGGTQSSEDNGDTGKKDDGSVGEGGGGTQSTEENGDTSSKKDDGSGGDAPQTKEDAGDTGSKDDGSGGDASQTKEDADGDSTGNNKDDGAGAAQTTEPVTTVGNDDVNQSDVAGRTDATANSTGRGTDAEDSSEPAGGVVAEGDTPSKNQTFSDENGKSEGGEVAKPEDPDKKVEQSAEQTAIDGNNTTTTTTTTTGQDQDEKNADKKTSEAGGQVDKSEEEASTDDKSTAGQADNTAQEASTTDDNNAGGQAYNSTKETPTESKETVGGGDDTVKNQTSFDDMNGSMDGAQPVKEDGKVVAEKNSDETANGDDKVESTDDDASTGAASKNATSGGQNVAAETMAFAAADDSASGNITEDSYAAVNSSATTDEEKKPAAGEGDLLPSGQAELLNETAAAAAAAENAAFPTQAAESSEEKAALAGKNKRKKKQKSKEQGAASGETAAAEEEEETYSHTWKLCNASTGADYIPCLDNEAAIKKLKSNKHYEHRERHCPGDAPSCLVPLPEGYRQPIPWPHSRDKIWYHNVPHTMLASYKGHQNWVKVSGEHLTFPGGGTQFKNGALHYIEVIEEGLPEVAWGRRSRVVLDVGCGVASFGGFMFDKDALTMSFAPKDEHEAQVQFALERGIPAVSAVMGTKRLPFPGNSYDVVHCARCRVPWHIDGGTLLLEVNRLLRPGGLFVWSATPVYRKVPEDVQIWHAMAALTKSMCWEMVKRTSDTVDQTAMVVFKKPTSNECYDGRTRAEPPLCGDSDDDQDATWNVTLRPCMHRLPTDASARGSRWPAQWPERLTTTPYWLSADQVGVYGKPAPADFAADQQHWRKVVDNSYLHGMGIDWKNVRNVMDMRAVYGGFAAALRDMKVWVMNVVTVDSPDTLPIIYERGLFGMYHDWCESFSTYPRTYDLVHADHLFSKLKSRCKLLPVIAEVDRMLRPEGKLIVRDDKATVEEVQSMVRSLHWEVRMTVSKQGQGLLCVRKTMWRPTEVEA</sequence>
<feature type="compositionally biased region" description="Basic and acidic residues" evidence="6">
    <location>
        <begin position="1"/>
        <end position="11"/>
    </location>
</feature>
<dbReference type="FunFam" id="3.40.50.150:FF:000148">
    <property type="entry name" value="Probable methyltransferase PMT25"/>
    <property type="match status" value="1"/>
</dbReference>
<organism evidence="8 9">
    <name type="scientific">Sorghum bicolor</name>
    <name type="common">Sorghum</name>
    <name type="synonym">Sorghum vulgare</name>
    <dbReference type="NCBI Taxonomy" id="4558"/>
    <lineage>
        <taxon>Eukaryota</taxon>
        <taxon>Viridiplantae</taxon>
        <taxon>Streptophyta</taxon>
        <taxon>Embryophyta</taxon>
        <taxon>Tracheophyta</taxon>
        <taxon>Spermatophyta</taxon>
        <taxon>Magnoliopsida</taxon>
        <taxon>Liliopsida</taxon>
        <taxon>Poales</taxon>
        <taxon>Poaceae</taxon>
        <taxon>PACMAD clade</taxon>
        <taxon>Panicoideae</taxon>
        <taxon>Andropogonodae</taxon>
        <taxon>Andropogoneae</taxon>
        <taxon>Sorghinae</taxon>
        <taxon>Sorghum</taxon>
    </lineage>
</organism>
<keyword evidence="7" id="KW-1133">Transmembrane helix</keyword>
<feature type="region of interest" description="Disordered" evidence="6">
    <location>
        <begin position="1"/>
        <end position="31"/>
    </location>
</feature>
<evidence type="ECO:0008006" key="10">
    <source>
        <dbReference type="Google" id="ProtNLM"/>
    </source>
</evidence>
<keyword evidence="7" id="KW-0472">Membrane</keyword>
<keyword evidence="7" id="KW-0812">Transmembrane</keyword>
<dbReference type="PANTHER" id="PTHR10108:SF1130">
    <property type="entry name" value="METHYLTRANSFERASE PMT26-RELATED"/>
    <property type="match status" value="1"/>
</dbReference>
<protein>
    <recommendedName>
        <fullName evidence="10">Methyltransferase PMT26</fullName>
    </recommendedName>
</protein>
<keyword evidence="3" id="KW-0808">Transferase</keyword>
<dbReference type="Gramene" id="KXG23110">
    <property type="protein sequence ID" value="KXG23110"/>
    <property type="gene ID" value="SORBI_3008G057800"/>
</dbReference>
<dbReference type="eggNOG" id="ENOG502QQH0">
    <property type="taxonomic scope" value="Eukaryota"/>
</dbReference>
<feature type="compositionally biased region" description="Polar residues" evidence="6">
    <location>
        <begin position="334"/>
        <end position="359"/>
    </location>
</feature>
<feature type="compositionally biased region" description="Polar residues" evidence="6">
    <location>
        <begin position="281"/>
        <end position="291"/>
    </location>
</feature>
<accession>A0A1B6PBG7</accession>
<feature type="compositionally biased region" description="Basic and acidic residues" evidence="6">
    <location>
        <begin position="304"/>
        <end position="314"/>
    </location>
</feature>
<dbReference type="PANTHER" id="PTHR10108">
    <property type="entry name" value="SAM-DEPENDENT METHYLTRANSFERASE"/>
    <property type="match status" value="1"/>
</dbReference>
<keyword evidence="9" id="KW-1185">Reference proteome</keyword>
<feature type="region of interest" description="Disordered" evidence="6">
    <location>
        <begin position="513"/>
        <end position="558"/>
    </location>
</feature>
<feature type="compositionally biased region" description="Basic and acidic residues" evidence="6">
    <location>
        <begin position="398"/>
        <end position="422"/>
    </location>
</feature>
<proteinExistence type="inferred from homology"/>
<dbReference type="GO" id="GO:0005737">
    <property type="term" value="C:cytoplasm"/>
    <property type="evidence" value="ECO:0000318"/>
    <property type="project" value="GO_Central"/>
</dbReference>
<feature type="region of interest" description="Disordered" evidence="6">
    <location>
        <begin position="66"/>
        <end position="441"/>
    </location>
</feature>
<dbReference type="InParanoid" id="A0A1B6PBG7"/>
<evidence type="ECO:0000313" key="9">
    <source>
        <dbReference type="Proteomes" id="UP000000768"/>
    </source>
</evidence>
<comment type="subcellular location">
    <subcellularLocation>
        <location evidence="5">Endomembrane system</location>
        <topology evidence="5">Single-pass membrane protein</topology>
    </subcellularLocation>
    <subcellularLocation>
        <location evidence="1">Membrane</location>
        <topology evidence="1">Single-pass type II membrane protein</topology>
    </subcellularLocation>
</comment>
<evidence type="ECO:0000256" key="2">
    <source>
        <dbReference type="ARBA" id="ARBA00008361"/>
    </source>
</evidence>
<dbReference type="Pfam" id="PF03141">
    <property type="entry name" value="Methyltransf_29"/>
    <property type="match status" value="1"/>
</dbReference>
<evidence type="ECO:0000256" key="1">
    <source>
        <dbReference type="ARBA" id="ARBA00004606"/>
    </source>
</evidence>
<evidence type="ECO:0000256" key="5">
    <source>
        <dbReference type="ARBA" id="ARBA00037847"/>
    </source>
</evidence>
<feature type="compositionally biased region" description="Polar residues" evidence="6">
    <location>
        <begin position="430"/>
        <end position="441"/>
    </location>
</feature>
<dbReference type="SUPFAM" id="SSF53335">
    <property type="entry name" value="S-adenosyl-L-methionine-dependent methyltransferases"/>
    <property type="match status" value="2"/>
</dbReference>
<gene>
    <name evidence="8" type="ORF">SORBI_3008G057800</name>
</gene>
<feature type="transmembrane region" description="Helical" evidence="7">
    <location>
        <begin position="32"/>
        <end position="53"/>
    </location>
</feature>
<dbReference type="AlphaFoldDB" id="A0A1B6PBG7"/>
<dbReference type="GO" id="GO:0032259">
    <property type="term" value="P:methylation"/>
    <property type="evidence" value="ECO:0007669"/>
    <property type="project" value="UniProtKB-KW"/>
</dbReference>
<dbReference type="Proteomes" id="UP000000768">
    <property type="component" value="Chromosome 8"/>
</dbReference>
<feature type="compositionally biased region" description="Polar residues" evidence="6">
    <location>
        <begin position="197"/>
        <end position="215"/>
    </location>
</feature>
<dbReference type="GO" id="GO:0008168">
    <property type="term" value="F:methyltransferase activity"/>
    <property type="evidence" value="ECO:0007669"/>
    <property type="project" value="UniProtKB-KW"/>
</dbReference>
<reference evidence="8 9" key="1">
    <citation type="journal article" date="2009" name="Nature">
        <title>The Sorghum bicolor genome and the diversification of grasses.</title>
        <authorList>
            <person name="Paterson A.H."/>
            <person name="Bowers J.E."/>
            <person name="Bruggmann R."/>
            <person name="Dubchak I."/>
            <person name="Grimwood J."/>
            <person name="Gundlach H."/>
            <person name="Haberer G."/>
            <person name="Hellsten U."/>
            <person name="Mitros T."/>
            <person name="Poliakov A."/>
            <person name="Schmutz J."/>
            <person name="Spannagl M."/>
            <person name="Tang H."/>
            <person name="Wang X."/>
            <person name="Wicker T."/>
            <person name="Bharti A.K."/>
            <person name="Chapman J."/>
            <person name="Feltus F.A."/>
            <person name="Gowik U."/>
            <person name="Grigoriev I.V."/>
            <person name="Lyons E."/>
            <person name="Maher C.A."/>
            <person name="Martis M."/>
            <person name="Narechania A."/>
            <person name="Otillar R.P."/>
            <person name="Penning B.W."/>
            <person name="Salamov A.A."/>
            <person name="Wang Y."/>
            <person name="Zhang L."/>
            <person name="Carpita N.C."/>
            <person name="Freeling M."/>
            <person name="Gingle A.R."/>
            <person name="Hash C.T."/>
            <person name="Keller B."/>
            <person name="Klein P."/>
            <person name="Kresovich S."/>
            <person name="McCann M.C."/>
            <person name="Ming R."/>
            <person name="Peterson D.G."/>
            <person name="Mehboob-ur-Rahman"/>
            <person name="Ware D."/>
            <person name="Westhoff P."/>
            <person name="Mayer K.F."/>
            <person name="Messing J."/>
            <person name="Rokhsar D.S."/>
        </authorList>
    </citation>
    <scope>NUCLEOTIDE SEQUENCE [LARGE SCALE GENOMIC DNA]</scope>
    <source>
        <strain evidence="9">cv. BTx623</strain>
    </source>
</reference>
<dbReference type="STRING" id="4558.A0A1B6PBG7"/>
<dbReference type="GO" id="GO:0012505">
    <property type="term" value="C:endomembrane system"/>
    <property type="evidence" value="ECO:0007669"/>
    <property type="project" value="UniProtKB-SubCell"/>
</dbReference>
<feature type="compositionally biased region" description="Basic and acidic residues" evidence="6">
    <location>
        <begin position="259"/>
        <end position="280"/>
    </location>
</feature>
<evidence type="ECO:0000256" key="4">
    <source>
        <dbReference type="ARBA" id="ARBA00022968"/>
    </source>
</evidence>
<name>A0A1B6PBG7_SORBI</name>
<evidence type="ECO:0000256" key="7">
    <source>
        <dbReference type="SAM" id="Phobius"/>
    </source>
</evidence>
<feature type="region of interest" description="Disordered" evidence="6">
    <location>
        <begin position="467"/>
        <end position="495"/>
    </location>
</feature>
<dbReference type="CDD" id="cd02440">
    <property type="entry name" value="AdoMet_MTases"/>
    <property type="match status" value="1"/>
</dbReference>
<keyword evidence="3" id="KW-0489">Methyltransferase</keyword>
<evidence type="ECO:0000313" key="8">
    <source>
        <dbReference type="EMBL" id="KXG23110.1"/>
    </source>
</evidence>
<comment type="similarity">
    <text evidence="2">Belongs to the methyltransferase superfamily.</text>
</comment>
<reference evidence="9" key="2">
    <citation type="journal article" date="2018" name="Plant J.">
        <title>The Sorghum bicolor reference genome: improved assembly, gene annotations, a transcriptome atlas, and signatures of genome organization.</title>
        <authorList>
            <person name="McCormick R.F."/>
            <person name="Truong S.K."/>
            <person name="Sreedasyam A."/>
            <person name="Jenkins J."/>
            <person name="Shu S."/>
            <person name="Sims D."/>
            <person name="Kennedy M."/>
            <person name="Amirebrahimi M."/>
            <person name="Weers B.D."/>
            <person name="McKinley B."/>
            <person name="Mattison A."/>
            <person name="Morishige D.T."/>
            <person name="Grimwood J."/>
            <person name="Schmutz J."/>
            <person name="Mullet J.E."/>
        </authorList>
    </citation>
    <scope>NUCLEOTIDE SEQUENCE [LARGE SCALE GENOMIC DNA]</scope>
    <source>
        <strain evidence="9">cv. BTx623</strain>
    </source>
</reference>
<dbReference type="OMA" id="ECYDARA"/>
<keyword evidence="4" id="KW-0735">Signal-anchor</keyword>
<feature type="compositionally biased region" description="Basic and acidic residues" evidence="6">
    <location>
        <begin position="155"/>
        <end position="169"/>
    </location>
</feature>
<dbReference type="OrthoDB" id="2013972at2759"/>
<feature type="compositionally biased region" description="Gly residues" evidence="6">
    <location>
        <begin position="96"/>
        <end position="108"/>
    </location>
</feature>
<dbReference type="InterPro" id="IPR029063">
    <property type="entry name" value="SAM-dependent_MTases_sf"/>
</dbReference>
<dbReference type="GO" id="GO:0016020">
    <property type="term" value="C:membrane"/>
    <property type="evidence" value="ECO:0007669"/>
    <property type="project" value="UniProtKB-SubCell"/>
</dbReference>